<accession>A0A6B3C7Z9</accession>
<dbReference type="PANTHER" id="PTHR43877:SF8">
    <property type="entry name" value="N-ACETYLGLUTAMATE SYNTHASE-RELATED"/>
    <property type="match status" value="1"/>
</dbReference>
<evidence type="ECO:0000313" key="4">
    <source>
        <dbReference type="EMBL" id="NEC92250.1"/>
    </source>
</evidence>
<dbReference type="InterPro" id="IPR016181">
    <property type="entry name" value="Acyl_CoA_acyltransferase"/>
</dbReference>
<protein>
    <submittedName>
        <fullName evidence="4">GNAT family N-acetyltransferase</fullName>
    </submittedName>
</protein>
<dbReference type="Gene3D" id="3.40.630.30">
    <property type="match status" value="1"/>
</dbReference>
<feature type="domain" description="N-acetyltransferase" evidence="3">
    <location>
        <begin position="11"/>
        <end position="200"/>
    </location>
</feature>
<proteinExistence type="predicted"/>
<dbReference type="GO" id="GO:0016747">
    <property type="term" value="F:acyltransferase activity, transferring groups other than amino-acyl groups"/>
    <property type="evidence" value="ECO:0007669"/>
    <property type="project" value="InterPro"/>
</dbReference>
<name>A0A6B3C7Z9_9ACTN</name>
<sequence length="333" mass="36187">MTHDSESIEPLRLDEVHTLGGFHRLQQQAQRVDFPNAPSSCRKAFLGQMTHPRPGNSVLAWGARVGGRAVGVCAIGVPRADQRRTADVLHFVVHPDVRRRGVGGRLLATATRHLAGLGFQKLTVFTSGPADGAGPGDAFADATGAVRLLRYQRMSLLVGPPRPTTDGEISVGYELLRWRGGVPPKHRAAFAEISSRLAAEETARSSAGQTPEKFDEDKVQALYAALEVWGYRTYLTAVRHRDTGLLVGYSALGMADSHKQHASQWDTIVLPSHRGRGLGAVLKRANLSWTIDHEPELTTVATWNAAGNAAMLHVNESCGFRVDQSGTLREWTL</sequence>
<reference evidence="4" key="1">
    <citation type="submission" date="2020-01" db="EMBL/GenBank/DDBJ databases">
        <title>Insect and environment-associated Actinomycetes.</title>
        <authorList>
            <person name="Currrie C."/>
            <person name="Chevrette M."/>
            <person name="Carlson C."/>
            <person name="Stubbendieck R."/>
            <person name="Wendt-Pienkowski E."/>
        </authorList>
    </citation>
    <scope>NUCLEOTIDE SEQUENCE</scope>
    <source>
        <strain evidence="4">SID12501</strain>
    </source>
</reference>
<dbReference type="PROSITE" id="PS51186">
    <property type="entry name" value="GNAT"/>
    <property type="match status" value="2"/>
</dbReference>
<dbReference type="SUPFAM" id="SSF55729">
    <property type="entry name" value="Acyl-CoA N-acyltransferases (Nat)"/>
    <property type="match status" value="2"/>
</dbReference>
<organism evidence="4">
    <name type="scientific">Streptomyces sp. SID12501</name>
    <dbReference type="NCBI Taxonomy" id="2706042"/>
    <lineage>
        <taxon>Bacteria</taxon>
        <taxon>Bacillati</taxon>
        <taxon>Actinomycetota</taxon>
        <taxon>Actinomycetes</taxon>
        <taxon>Kitasatosporales</taxon>
        <taxon>Streptomycetaceae</taxon>
        <taxon>Streptomyces</taxon>
    </lineage>
</organism>
<evidence type="ECO:0000256" key="2">
    <source>
        <dbReference type="ARBA" id="ARBA00023315"/>
    </source>
</evidence>
<comment type="caution">
    <text evidence="4">The sequence shown here is derived from an EMBL/GenBank/DDBJ whole genome shotgun (WGS) entry which is preliminary data.</text>
</comment>
<dbReference type="CDD" id="cd04301">
    <property type="entry name" value="NAT_SF"/>
    <property type="match status" value="1"/>
</dbReference>
<dbReference type="AlphaFoldDB" id="A0A6B3C7Z9"/>
<keyword evidence="1 4" id="KW-0808">Transferase</keyword>
<dbReference type="RefSeq" id="WP_164323725.1">
    <property type="nucleotide sequence ID" value="NZ_JAAGLU010000062.1"/>
</dbReference>
<dbReference type="PANTHER" id="PTHR43877">
    <property type="entry name" value="AMINOALKYLPHOSPHONATE N-ACETYLTRANSFERASE-RELATED-RELATED"/>
    <property type="match status" value="1"/>
</dbReference>
<dbReference type="EMBL" id="JAAGLU010000062">
    <property type="protein sequence ID" value="NEC92250.1"/>
    <property type="molecule type" value="Genomic_DNA"/>
</dbReference>
<evidence type="ECO:0000259" key="3">
    <source>
        <dbReference type="PROSITE" id="PS51186"/>
    </source>
</evidence>
<feature type="domain" description="N-acetyltransferase" evidence="3">
    <location>
        <begin position="193"/>
        <end position="333"/>
    </location>
</feature>
<dbReference type="Pfam" id="PF00583">
    <property type="entry name" value="Acetyltransf_1"/>
    <property type="match status" value="2"/>
</dbReference>
<dbReference type="InterPro" id="IPR000182">
    <property type="entry name" value="GNAT_dom"/>
</dbReference>
<evidence type="ECO:0000256" key="1">
    <source>
        <dbReference type="ARBA" id="ARBA00022679"/>
    </source>
</evidence>
<keyword evidence="2" id="KW-0012">Acyltransferase</keyword>
<gene>
    <name evidence="4" type="ORF">G3I71_42260</name>
</gene>
<dbReference type="InterPro" id="IPR050832">
    <property type="entry name" value="Bact_Acetyltransf"/>
</dbReference>